<feature type="domain" description="DUF2059" evidence="2">
    <location>
        <begin position="106"/>
        <end position="162"/>
    </location>
</feature>
<evidence type="ECO:0000313" key="4">
    <source>
        <dbReference type="Proteomes" id="UP000317176"/>
    </source>
</evidence>
<comment type="caution">
    <text evidence="3">The sequence shown here is derived from an EMBL/GenBank/DDBJ whole genome shotgun (WGS) entry which is preliminary data.</text>
</comment>
<keyword evidence="1" id="KW-0732">Signal</keyword>
<evidence type="ECO:0000313" key="3">
    <source>
        <dbReference type="EMBL" id="TWH99215.1"/>
    </source>
</evidence>
<sequence>MKSVLRFLPVAALAVGLALSAGTAMAQQPAAKAPAAPAQPKASPAAIAAAREILQIKNATAMYTGAVPGLVEKTKIALIQQNLNYQKDLNEVAQVVAQQLNGRQNEIGEGMAQIYASEFTEQELKDLVTFYKSPLGKKLIDAEPRAIGLSMAFMNSWAQNFSETVMGAFRAEMRKRGKEI</sequence>
<keyword evidence="4" id="KW-1185">Reference proteome</keyword>
<reference evidence="3 4" key="1">
    <citation type="journal article" date="2015" name="Stand. Genomic Sci.">
        <title>Genomic Encyclopedia of Bacterial and Archaeal Type Strains, Phase III: the genomes of soil and plant-associated and newly described type strains.</title>
        <authorList>
            <person name="Whitman W.B."/>
            <person name="Woyke T."/>
            <person name="Klenk H.P."/>
            <person name="Zhou Y."/>
            <person name="Lilburn T.G."/>
            <person name="Beck B.J."/>
            <person name="De Vos P."/>
            <person name="Vandamme P."/>
            <person name="Eisen J.A."/>
            <person name="Garrity G."/>
            <person name="Hugenholtz P."/>
            <person name="Kyrpides N.C."/>
        </authorList>
    </citation>
    <scope>NUCLEOTIDE SEQUENCE [LARGE SCALE GENOMIC DNA]</scope>
    <source>
        <strain evidence="3 4">CGMCC 1.10947</strain>
    </source>
</reference>
<dbReference type="AlphaFoldDB" id="A0A562KVB0"/>
<evidence type="ECO:0000259" key="2">
    <source>
        <dbReference type="Pfam" id="PF09832"/>
    </source>
</evidence>
<name>A0A562KVB0_9BRAD</name>
<dbReference type="OrthoDB" id="5510290at2"/>
<proteinExistence type="predicted"/>
<feature type="chain" id="PRO_5022029781" description="DUF2059 domain-containing protein" evidence="1">
    <location>
        <begin position="27"/>
        <end position="180"/>
    </location>
</feature>
<gene>
    <name evidence="3" type="ORF">IQ17_05365</name>
</gene>
<dbReference type="Proteomes" id="UP000317176">
    <property type="component" value="Unassembled WGS sequence"/>
</dbReference>
<evidence type="ECO:0000256" key="1">
    <source>
        <dbReference type="SAM" id="SignalP"/>
    </source>
</evidence>
<feature type="signal peptide" evidence="1">
    <location>
        <begin position="1"/>
        <end position="26"/>
    </location>
</feature>
<dbReference type="Pfam" id="PF09832">
    <property type="entry name" value="DUF2059"/>
    <property type="match status" value="1"/>
</dbReference>
<protein>
    <recommendedName>
        <fullName evidence="2">DUF2059 domain-containing protein</fullName>
    </recommendedName>
</protein>
<dbReference type="RefSeq" id="WP_145639980.1">
    <property type="nucleotide sequence ID" value="NZ_CP088014.1"/>
</dbReference>
<accession>A0A562KVB0</accession>
<dbReference type="InterPro" id="IPR018637">
    <property type="entry name" value="DUF2059"/>
</dbReference>
<organism evidence="3 4">
    <name type="scientific">Bradyrhizobium daqingense</name>
    <dbReference type="NCBI Taxonomy" id="993502"/>
    <lineage>
        <taxon>Bacteria</taxon>
        <taxon>Pseudomonadati</taxon>
        <taxon>Pseudomonadota</taxon>
        <taxon>Alphaproteobacteria</taxon>
        <taxon>Hyphomicrobiales</taxon>
        <taxon>Nitrobacteraceae</taxon>
        <taxon>Bradyrhizobium</taxon>
    </lineage>
</organism>
<dbReference type="EMBL" id="VLKL01000018">
    <property type="protein sequence ID" value="TWH99215.1"/>
    <property type="molecule type" value="Genomic_DNA"/>
</dbReference>